<dbReference type="GO" id="GO:0009898">
    <property type="term" value="C:cytoplasmic side of plasma membrane"/>
    <property type="evidence" value="ECO:0007669"/>
    <property type="project" value="TreeGrafter"/>
</dbReference>
<evidence type="ECO:0000256" key="7">
    <source>
        <dbReference type="ARBA" id="ARBA00023210"/>
    </source>
</evidence>
<keyword evidence="4" id="KW-0132">Cell division</keyword>
<dbReference type="GO" id="GO:0005524">
    <property type="term" value="F:ATP binding"/>
    <property type="evidence" value="ECO:0007669"/>
    <property type="project" value="UniProtKB-KW"/>
</dbReference>
<keyword evidence="14" id="KW-1185">Reference proteome</keyword>
<dbReference type="PANTHER" id="PTHR43384">
    <property type="entry name" value="SEPTUM SITE-DETERMINING PROTEIN MIND HOMOLOG, CHLOROPLASTIC-RELATED"/>
    <property type="match status" value="1"/>
</dbReference>
<evidence type="ECO:0000256" key="10">
    <source>
        <dbReference type="ARBA" id="ARBA00032845"/>
    </source>
</evidence>
<dbReference type="FunFam" id="3.40.50.300:FF:000068">
    <property type="entry name" value="Site-determining protein"/>
    <property type="match status" value="1"/>
</dbReference>
<proteinExistence type="inferred from homology"/>
<evidence type="ECO:0000256" key="6">
    <source>
        <dbReference type="ARBA" id="ARBA00022840"/>
    </source>
</evidence>
<evidence type="ECO:0000256" key="4">
    <source>
        <dbReference type="ARBA" id="ARBA00022618"/>
    </source>
</evidence>
<name>A0A8J3EBI0_9PROT</name>
<feature type="domain" description="CobQ/CobB/MinD/ParA nucleotide binding" evidence="12">
    <location>
        <begin position="5"/>
        <end position="226"/>
    </location>
</feature>
<evidence type="ECO:0000313" key="13">
    <source>
        <dbReference type="EMBL" id="GGG23571.1"/>
    </source>
</evidence>
<dbReference type="InterPro" id="IPR010223">
    <property type="entry name" value="MinD"/>
</dbReference>
<dbReference type="InterPro" id="IPR050625">
    <property type="entry name" value="ParA/MinD_ATPase"/>
</dbReference>
<evidence type="ECO:0000313" key="14">
    <source>
        <dbReference type="Proteomes" id="UP000597507"/>
    </source>
</evidence>
<dbReference type="Pfam" id="PF01656">
    <property type="entry name" value="CbiA"/>
    <property type="match status" value="1"/>
</dbReference>
<keyword evidence="6 11" id="KW-0067">ATP-binding</keyword>
<dbReference type="SUPFAM" id="SSF52540">
    <property type="entry name" value="P-loop containing nucleoside triphosphate hydrolases"/>
    <property type="match status" value="1"/>
</dbReference>
<dbReference type="GO" id="GO:0016887">
    <property type="term" value="F:ATP hydrolysis activity"/>
    <property type="evidence" value="ECO:0007669"/>
    <property type="project" value="InterPro"/>
</dbReference>
<keyword evidence="8" id="KW-0131">Cell cycle</keyword>
<comment type="function">
    <text evidence="9">ATPase required for the correct placement of the division site. Cell division inhibitors MinC and MinD act in concert to form an inhibitor capable of blocking formation of the polar Z ring septums. Rapidly oscillates between the poles of the cell to destabilize FtsZ filaments that have formed before they mature into polar Z rings.</text>
</comment>
<keyword evidence="5 11" id="KW-0547">Nucleotide-binding</keyword>
<evidence type="ECO:0000256" key="8">
    <source>
        <dbReference type="ARBA" id="ARBA00023306"/>
    </source>
</evidence>
<evidence type="ECO:0000256" key="11">
    <source>
        <dbReference type="PIRSR" id="PIRSR003092-1"/>
    </source>
</evidence>
<dbReference type="InterPro" id="IPR027417">
    <property type="entry name" value="P-loop_NTPase"/>
</dbReference>
<keyword evidence="7" id="KW-0717">Septation</keyword>
<evidence type="ECO:0000256" key="2">
    <source>
        <dbReference type="ARBA" id="ARBA00011626"/>
    </source>
</evidence>
<evidence type="ECO:0000259" key="12">
    <source>
        <dbReference type="Pfam" id="PF01656"/>
    </source>
</evidence>
<evidence type="ECO:0000256" key="5">
    <source>
        <dbReference type="ARBA" id="ARBA00022741"/>
    </source>
</evidence>
<dbReference type="Proteomes" id="UP000597507">
    <property type="component" value="Unassembled WGS sequence"/>
</dbReference>
<organism evidence="13 14">
    <name type="scientific">Caldovatus sediminis</name>
    <dbReference type="NCBI Taxonomy" id="2041189"/>
    <lineage>
        <taxon>Bacteria</taxon>
        <taxon>Pseudomonadati</taxon>
        <taxon>Pseudomonadota</taxon>
        <taxon>Alphaproteobacteria</taxon>
        <taxon>Acetobacterales</taxon>
        <taxon>Roseomonadaceae</taxon>
        <taxon>Caldovatus</taxon>
    </lineage>
</organism>
<dbReference type="InterPro" id="IPR025501">
    <property type="entry name" value="MinD_FleN"/>
</dbReference>
<dbReference type="EMBL" id="BMKS01000002">
    <property type="protein sequence ID" value="GGG23571.1"/>
    <property type="molecule type" value="Genomic_DNA"/>
</dbReference>
<sequence>MAEVIVVTSGKGGVGKTTTSAAFGTGLAQRGKRTVVIDFDVGLRNLDLIMGVERRVVFDIVNVIQGEAKLNQALIRDKRVDTLAILPASQTRDKDALTKDGVRQIIEELSRDFDYILCDSPAGIEKGAMLALYFADQALIVTNPEVSSVRDSDRILGVLQSRSRRAEEKLGRVKEHLLVTRYDPARVERGEMLKLEDVQEILAIPLLGVVPESESVLRASNTGTPVILDAESIAGQAYKDAVDRFLGEDVPHRFLEPERKGLFRRLFGGRAA</sequence>
<reference evidence="13 14" key="1">
    <citation type="journal article" date="2014" name="Int. J. Syst. Evol. Microbiol.">
        <title>Complete genome sequence of Corynebacterium casei LMG S-19264T (=DSM 44701T), isolated from a smear-ripened cheese.</title>
        <authorList>
            <consortium name="US DOE Joint Genome Institute (JGI-PGF)"/>
            <person name="Walter F."/>
            <person name="Albersmeier A."/>
            <person name="Kalinowski J."/>
            <person name="Ruckert C."/>
        </authorList>
    </citation>
    <scope>NUCLEOTIDE SEQUENCE [LARGE SCALE GENOMIC DNA]</scope>
    <source>
        <strain evidence="13 14">CGMCC 1.16330</strain>
    </source>
</reference>
<evidence type="ECO:0000256" key="1">
    <source>
        <dbReference type="ARBA" id="ARBA00010257"/>
    </source>
</evidence>
<dbReference type="CDD" id="cd02036">
    <property type="entry name" value="MinD"/>
    <property type="match status" value="1"/>
</dbReference>
<dbReference type="PANTHER" id="PTHR43384:SF6">
    <property type="entry name" value="SEPTUM SITE-DETERMINING PROTEIN MIND HOMOLOG, CHLOROPLASTIC"/>
    <property type="match status" value="1"/>
</dbReference>
<dbReference type="Gene3D" id="3.40.50.300">
    <property type="entry name" value="P-loop containing nucleotide triphosphate hydrolases"/>
    <property type="match status" value="1"/>
</dbReference>
<dbReference type="InterPro" id="IPR002586">
    <property type="entry name" value="CobQ/CobB/MinD/ParA_Nub-bd_dom"/>
</dbReference>
<dbReference type="GO" id="GO:0051782">
    <property type="term" value="P:negative regulation of cell division"/>
    <property type="evidence" value="ECO:0007669"/>
    <property type="project" value="TreeGrafter"/>
</dbReference>
<accession>A0A8J3EBI0</accession>
<evidence type="ECO:0000256" key="3">
    <source>
        <dbReference type="ARBA" id="ARBA00016887"/>
    </source>
</evidence>
<comment type="caution">
    <text evidence="13">The sequence shown here is derived from an EMBL/GenBank/DDBJ whole genome shotgun (WGS) entry which is preliminary data.</text>
</comment>
<comment type="subunit">
    <text evidence="2">Interacts with MinC and FtsZ.</text>
</comment>
<dbReference type="GO" id="GO:0005829">
    <property type="term" value="C:cytosol"/>
    <property type="evidence" value="ECO:0007669"/>
    <property type="project" value="TreeGrafter"/>
</dbReference>
<dbReference type="RefSeq" id="WP_188898856.1">
    <property type="nucleotide sequence ID" value="NZ_BMKS01000002.1"/>
</dbReference>
<gene>
    <name evidence="13" type="primary">minD</name>
    <name evidence="13" type="ORF">GCM10010964_09650</name>
</gene>
<comment type="similarity">
    <text evidence="1">Belongs to the ParA family. MinD subfamily.</text>
</comment>
<evidence type="ECO:0000256" key="9">
    <source>
        <dbReference type="ARBA" id="ARBA00025436"/>
    </source>
</evidence>
<dbReference type="NCBIfam" id="TIGR01968">
    <property type="entry name" value="minD_bact"/>
    <property type="match status" value="1"/>
</dbReference>
<protein>
    <recommendedName>
        <fullName evidence="3">Septum site-determining protein MinD</fullName>
    </recommendedName>
    <alternativeName>
        <fullName evidence="10">Cell division inhibitor MinD</fullName>
    </alternativeName>
</protein>
<dbReference type="AlphaFoldDB" id="A0A8J3EBI0"/>
<feature type="binding site" evidence="11">
    <location>
        <begin position="11"/>
        <end position="18"/>
    </location>
    <ligand>
        <name>ATP</name>
        <dbReference type="ChEBI" id="CHEBI:30616"/>
    </ligand>
</feature>
<dbReference type="PIRSF" id="PIRSF003092">
    <property type="entry name" value="MinD"/>
    <property type="match status" value="1"/>
</dbReference>
<dbReference type="GO" id="GO:0000917">
    <property type="term" value="P:division septum assembly"/>
    <property type="evidence" value="ECO:0007669"/>
    <property type="project" value="UniProtKB-KW"/>
</dbReference>